<gene>
    <name evidence="1" type="ORF">ADUPG1_007581</name>
</gene>
<reference evidence="1" key="1">
    <citation type="submission" date="2022-03" db="EMBL/GenBank/DDBJ databases">
        <title>Draft genome sequence of Aduncisulcus paluster, a free-living microaerophilic Fornicata.</title>
        <authorList>
            <person name="Yuyama I."/>
            <person name="Kume K."/>
            <person name="Tamura T."/>
            <person name="Inagaki Y."/>
            <person name="Hashimoto T."/>
        </authorList>
    </citation>
    <scope>NUCLEOTIDE SEQUENCE</scope>
    <source>
        <strain evidence="1">NY0171</strain>
    </source>
</reference>
<feature type="non-terminal residue" evidence="1">
    <location>
        <position position="1"/>
    </location>
</feature>
<feature type="non-terminal residue" evidence="1">
    <location>
        <position position="206"/>
    </location>
</feature>
<comment type="caution">
    <text evidence="1">The sequence shown here is derived from an EMBL/GenBank/DDBJ whole genome shotgun (WGS) entry which is preliminary data.</text>
</comment>
<keyword evidence="2" id="KW-1185">Reference proteome</keyword>
<evidence type="ECO:0000313" key="1">
    <source>
        <dbReference type="EMBL" id="GKT33992.1"/>
    </source>
</evidence>
<evidence type="ECO:0000313" key="2">
    <source>
        <dbReference type="Proteomes" id="UP001057375"/>
    </source>
</evidence>
<organism evidence="1 2">
    <name type="scientific">Aduncisulcus paluster</name>
    <dbReference type="NCBI Taxonomy" id="2918883"/>
    <lineage>
        <taxon>Eukaryota</taxon>
        <taxon>Metamonada</taxon>
        <taxon>Carpediemonas-like organisms</taxon>
        <taxon>Aduncisulcus</taxon>
    </lineage>
</organism>
<accession>A0ABQ5KNH8</accession>
<protein>
    <submittedName>
        <fullName evidence="1">Uncharacterized protein</fullName>
    </submittedName>
</protein>
<dbReference type="EMBL" id="BQXS01010645">
    <property type="protein sequence ID" value="GKT33992.1"/>
    <property type="molecule type" value="Genomic_DNA"/>
</dbReference>
<sequence length="206" mass="23520">LIKGADAFQKADKEAKEVPSQEYAIDPVSERKRAQSDVLEKIETYRQSIDGTIAVFSLDEGMLLYPDDESGRINIYFNAENKEVLDRAIAEGGLFGTISSSDMIEGSSELNGYFAFEPDWNWLIFALKKGDLADSYRTYSEYITIRDGIEHAETYNIIDSAFVLDPYYFYEFGVDYNLIGRKVSRIDLRTNKAIDEIYRANENDFA</sequence>
<dbReference type="Proteomes" id="UP001057375">
    <property type="component" value="Unassembled WGS sequence"/>
</dbReference>
<name>A0ABQ5KNH8_9EUKA</name>
<proteinExistence type="predicted"/>